<dbReference type="Proteomes" id="UP000325440">
    <property type="component" value="Unassembled WGS sequence"/>
</dbReference>
<dbReference type="InterPro" id="IPR023578">
    <property type="entry name" value="Ras_GEF_dom_sf"/>
</dbReference>
<dbReference type="GO" id="GO:0005085">
    <property type="term" value="F:guanyl-nucleotide exchange factor activity"/>
    <property type="evidence" value="ECO:0007669"/>
    <property type="project" value="UniProtKB-KW"/>
</dbReference>
<dbReference type="SMART" id="SM00147">
    <property type="entry name" value="RasGEF"/>
    <property type="match status" value="1"/>
</dbReference>
<sequence length="664" mass="76947">MFRITEDFRAVTGIKHSSSLNLDLFSVIMDEVTKTIQEVPRENLEEVHNMLEKWRVVLEGKRLRINRNARYNEYQLSMEKMRYADMPRDVSIDNFPSLNVSEKVKSKAYDDEDTLEHLVSSTEYRKLTTYNSLKKHPSNLSTPSYEQKHRRRLSETLTCGLARQCKTHSLPCNMTLKHPYSVSPVDEQDIDKTKGVLSPGILPEDWAAQLTLLDLNIFSQISPEELSSCAWNKKQKLEVAPNVVAFTRQFNHVSFWVVQEILKGATPKLRADLITQFIKISKKLYDLNNFHSLFAVISSLQSASVYRLSKSWNNVSKKDRQSFDKLANVFSETNNWRNLRDHLETLRLPCIPYLGVFLTDLVYVDMAHPHKSSGILESDARRYKMNNILRVISHLQQSRYDNLIRFPRISDYLNSIRYIEELHKFVQDDQYKLSLKLEPLSCQTENSRGSKESVNQVLLDSLSLSPAKSTELMRIRKFSLCKQQQKTNCSNLIHKSDEGILSTVNSRNLLDDSLIEENTLDLSNLNLSPSQTLKGAHKISLESCLRRKVVLKNGRKPAVATWQRYWIQLWASVLIYYSPKSFKGCNRNDFKREPCKLCPLKGCTVSLGDNPDTFLIKHPDQRNTYKFRADSENTALQWYRRLYHAAQLVHQPDTKLPDNLISFD</sequence>
<dbReference type="InterPro" id="IPR001849">
    <property type="entry name" value="PH_domain"/>
</dbReference>
<evidence type="ECO:0000256" key="1">
    <source>
        <dbReference type="ARBA" id="ARBA00022658"/>
    </source>
</evidence>
<dbReference type="PANTHER" id="PTHR23113:SF368">
    <property type="entry name" value="CELL DIVISION CONTROL PROTEIN 25"/>
    <property type="match status" value="1"/>
</dbReference>
<evidence type="ECO:0000313" key="6">
    <source>
        <dbReference type="Proteomes" id="UP000325440"/>
    </source>
</evidence>
<dbReference type="Gene3D" id="2.30.29.30">
    <property type="entry name" value="Pleckstrin-homology domain (PH domain)/Phosphotyrosine-binding domain (PTB)"/>
    <property type="match status" value="1"/>
</dbReference>
<dbReference type="SMART" id="SM00233">
    <property type="entry name" value="PH"/>
    <property type="match status" value="1"/>
</dbReference>
<evidence type="ECO:0000259" key="4">
    <source>
        <dbReference type="PROSITE" id="PS50009"/>
    </source>
</evidence>
<name>A0A5E4MVL5_9HEMI</name>
<dbReference type="Gene3D" id="1.10.840.10">
    <property type="entry name" value="Ras guanine-nucleotide exchange factors catalytic domain"/>
    <property type="match status" value="1"/>
</dbReference>
<dbReference type="PANTHER" id="PTHR23113">
    <property type="entry name" value="GUANINE NUCLEOTIDE EXCHANGE FACTOR"/>
    <property type="match status" value="1"/>
</dbReference>
<dbReference type="Pfam" id="PF00169">
    <property type="entry name" value="PH"/>
    <property type="match status" value="1"/>
</dbReference>
<protein>
    <submittedName>
        <fullName evidence="5">Pleckstrin homology domain,Ras guanine nucleotide exchange factor domain,Ras guanine-nucleotide</fullName>
    </submittedName>
</protein>
<dbReference type="SUPFAM" id="SSF48366">
    <property type="entry name" value="Ras GEF"/>
    <property type="match status" value="1"/>
</dbReference>
<dbReference type="AlphaFoldDB" id="A0A5E4MVL5"/>
<dbReference type="InterPro" id="IPR001895">
    <property type="entry name" value="RASGEF_cat_dom"/>
</dbReference>
<evidence type="ECO:0000256" key="2">
    <source>
        <dbReference type="PROSITE-ProRule" id="PRU00168"/>
    </source>
</evidence>
<gene>
    <name evidence="5" type="ORF">CINCED_3A006026</name>
</gene>
<reference evidence="5 6" key="1">
    <citation type="submission" date="2019-08" db="EMBL/GenBank/DDBJ databases">
        <authorList>
            <person name="Alioto T."/>
            <person name="Alioto T."/>
            <person name="Gomez Garrido J."/>
        </authorList>
    </citation>
    <scope>NUCLEOTIDE SEQUENCE [LARGE SCALE GENOMIC DNA]</scope>
</reference>
<proteinExistence type="predicted"/>
<dbReference type="InterPro" id="IPR036964">
    <property type="entry name" value="RASGEF_cat_dom_sf"/>
</dbReference>
<dbReference type="InterPro" id="IPR011993">
    <property type="entry name" value="PH-like_dom_sf"/>
</dbReference>
<dbReference type="OrthoDB" id="10254377at2759"/>
<feature type="domain" description="PH" evidence="3">
    <location>
        <begin position="543"/>
        <end position="647"/>
    </location>
</feature>
<dbReference type="GO" id="GO:0007265">
    <property type="term" value="P:Ras protein signal transduction"/>
    <property type="evidence" value="ECO:0007669"/>
    <property type="project" value="TreeGrafter"/>
</dbReference>
<dbReference type="Pfam" id="PF00617">
    <property type="entry name" value="RasGEF"/>
    <property type="match status" value="1"/>
</dbReference>
<dbReference type="EMBL" id="CABPRJ010001427">
    <property type="protein sequence ID" value="VVC35542.1"/>
    <property type="molecule type" value="Genomic_DNA"/>
</dbReference>
<dbReference type="PROSITE" id="PS50003">
    <property type="entry name" value="PH_DOMAIN"/>
    <property type="match status" value="1"/>
</dbReference>
<dbReference type="InterPro" id="IPR008937">
    <property type="entry name" value="Ras-like_GEF"/>
</dbReference>
<evidence type="ECO:0000313" key="5">
    <source>
        <dbReference type="EMBL" id="VVC35542.1"/>
    </source>
</evidence>
<feature type="domain" description="Ras-GEF" evidence="4">
    <location>
        <begin position="202"/>
        <end position="440"/>
    </location>
</feature>
<accession>A0A5E4MVL5</accession>
<evidence type="ECO:0000259" key="3">
    <source>
        <dbReference type="PROSITE" id="PS50003"/>
    </source>
</evidence>
<organism evidence="5 6">
    <name type="scientific">Cinara cedri</name>
    <dbReference type="NCBI Taxonomy" id="506608"/>
    <lineage>
        <taxon>Eukaryota</taxon>
        <taxon>Metazoa</taxon>
        <taxon>Ecdysozoa</taxon>
        <taxon>Arthropoda</taxon>
        <taxon>Hexapoda</taxon>
        <taxon>Insecta</taxon>
        <taxon>Pterygota</taxon>
        <taxon>Neoptera</taxon>
        <taxon>Paraneoptera</taxon>
        <taxon>Hemiptera</taxon>
        <taxon>Sternorrhyncha</taxon>
        <taxon>Aphidomorpha</taxon>
        <taxon>Aphidoidea</taxon>
        <taxon>Aphididae</taxon>
        <taxon>Lachninae</taxon>
        <taxon>Cinara</taxon>
    </lineage>
</organism>
<dbReference type="CDD" id="cd00155">
    <property type="entry name" value="RasGEF"/>
    <property type="match status" value="1"/>
</dbReference>
<dbReference type="PROSITE" id="PS50009">
    <property type="entry name" value="RASGEF_CAT"/>
    <property type="match status" value="1"/>
</dbReference>
<keyword evidence="6" id="KW-1185">Reference proteome</keyword>
<dbReference type="SUPFAM" id="SSF50729">
    <property type="entry name" value="PH domain-like"/>
    <property type="match status" value="1"/>
</dbReference>
<dbReference type="GO" id="GO:0005886">
    <property type="term" value="C:plasma membrane"/>
    <property type="evidence" value="ECO:0007669"/>
    <property type="project" value="TreeGrafter"/>
</dbReference>
<keyword evidence="1 2" id="KW-0344">Guanine-nucleotide releasing factor</keyword>